<sequence length="102" mass="11419">MYVTRVPGLGVGSSSTLETALKTKSPANVSKLDQENLEGALIFYKHLITHCCQPGAPELTPEERCNIQLKQMRESPTVRTLYESMDYQTTLFDHGRPAAIFF</sequence>
<reference evidence="2" key="1">
    <citation type="submission" date="2022-11" db="UniProtKB">
        <authorList>
            <consortium name="WormBaseParasite"/>
        </authorList>
    </citation>
    <scope>IDENTIFICATION</scope>
</reference>
<proteinExistence type="predicted"/>
<dbReference type="AlphaFoldDB" id="A0A915K528"/>
<protein>
    <submittedName>
        <fullName evidence="2">Uncharacterized protein</fullName>
    </submittedName>
</protein>
<keyword evidence="1" id="KW-1185">Reference proteome</keyword>
<evidence type="ECO:0000313" key="2">
    <source>
        <dbReference type="WBParaSite" id="nRc.2.0.1.t32955-RA"/>
    </source>
</evidence>
<organism evidence="1 2">
    <name type="scientific">Romanomermis culicivorax</name>
    <name type="common">Nematode worm</name>
    <dbReference type="NCBI Taxonomy" id="13658"/>
    <lineage>
        <taxon>Eukaryota</taxon>
        <taxon>Metazoa</taxon>
        <taxon>Ecdysozoa</taxon>
        <taxon>Nematoda</taxon>
        <taxon>Enoplea</taxon>
        <taxon>Dorylaimia</taxon>
        <taxon>Mermithida</taxon>
        <taxon>Mermithoidea</taxon>
        <taxon>Mermithidae</taxon>
        <taxon>Romanomermis</taxon>
    </lineage>
</organism>
<name>A0A915K528_ROMCU</name>
<evidence type="ECO:0000313" key="1">
    <source>
        <dbReference type="Proteomes" id="UP000887565"/>
    </source>
</evidence>
<dbReference type="WBParaSite" id="nRc.2.0.1.t32955-RA">
    <property type="protein sequence ID" value="nRc.2.0.1.t32955-RA"/>
    <property type="gene ID" value="nRc.2.0.1.g32955"/>
</dbReference>
<dbReference type="Proteomes" id="UP000887565">
    <property type="component" value="Unplaced"/>
</dbReference>
<accession>A0A915K528</accession>